<keyword evidence="1" id="KW-1133">Transmembrane helix</keyword>
<protein>
    <submittedName>
        <fullName evidence="2">Uncharacterized protein</fullName>
    </submittedName>
</protein>
<dbReference type="EMBL" id="LCSD01000021">
    <property type="protein sequence ID" value="KKW47119.1"/>
    <property type="molecule type" value="Genomic_DNA"/>
</dbReference>
<keyword evidence="1" id="KW-0472">Membrane</keyword>
<evidence type="ECO:0000313" key="3">
    <source>
        <dbReference type="Proteomes" id="UP000034789"/>
    </source>
</evidence>
<gene>
    <name evidence="2" type="ORF">UY98_C0021G0008</name>
</gene>
<dbReference type="AlphaFoldDB" id="A0A0G2BMM3"/>
<reference evidence="2 3" key="1">
    <citation type="journal article" date="2015" name="Nature">
        <title>rRNA introns, odd ribosomes, and small enigmatic genomes across a large radiation of phyla.</title>
        <authorList>
            <person name="Brown C.T."/>
            <person name="Hug L.A."/>
            <person name="Thomas B.C."/>
            <person name="Sharon I."/>
            <person name="Castelle C.J."/>
            <person name="Singh A."/>
            <person name="Wilkins M.J."/>
            <person name="Williams K.H."/>
            <person name="Banfield J.F."/>
        </authorList>
    </citation>
    <scope>NUCLEOTIDE SEQUENCE [LARGE SCALE GENOMIC DNA]</scope>
</reference>
<keyword evidence="1" id="KW-0812">Transmembrane</keyword>
<evidence type="ECO:0000313" key="2">
    <source>
        <dbReference type="EMBL" id="KKW47119.1"/>
    </source>
</evidence>
<dbReference type="Proteomes" id="UP000034789">
    <property type="component" value="Unassembled WGS sequence"/>
</dbReference>
<accession>A0A0G2BMM3</accession>
<feature type="transmembrane region" description="Helical" evidence="1">
    <location>
        <begin position="12"/>
        <end position="37"/>
    </location>
</feature>
<sequence length="41" mass="4521">MSFLYHKKTKKIINAAWGVIAVLVIIGMVLFFAPGLIPGVY</sequence>
<proteinExistence type="predicted"/>
<name>A0A0G2BMM3_9BACT</name>
<organism evidence="2 3">
    <name type="scientific">Candidatus Kaiserbacteria bacterium GW2011_GWA2_58_9</name>
    <dbReference type="NCBI Taxonomy" id="1618672"/>
    <lineage>
        <taxon>Bacteria</taxon>
        <taxon>Candidatus Kaiseribacteriota</taxon>
    </lineage>
</organism>
<evidence type="ECO:0000256" key="1">
    <source>
        <dbReference type="SAM" id="Phobius"/>
    </source>
</evidence>
<comment type="caution">
    <text evidence="2">The sequence shown here is derived from an EMBL/GenBank/DDBJ whole genome shotgun (WGS) entry which is preliminary data.</text>
</comment>